<sequence length="284" mass="32279">MPKNSKNSRRFRDIPPAYSFKPEELRCRKCDETYSINGFTIQKLHELYKFLKNHKGNGPLPRTVCKNCTPSKNTGLKCSSCQRMKPLSQYSKNQRTRKQYASCMTCIEKYQNEDVESSGAEYSDLGPSVANYTRFSTPSQHPSSLHDQFSAVSKVSPTNSLTIAEITSPAAISFQEGFQSFNTETIPPFNTEISSLYQLIGRKNPFAKNHSINFSNSLEMNENSIPGTSYINNNIDPVCKALDQFPYLKDILRGIRTTSKIALDNRTQQFRSKNSGRLMNRYTQ</sequence>
<dbReference type="Pfam" id="PF12898">
    <property type="entry name" value="Stc1"/>
    <property type="match status" value="1"/>
</dbReference>
<accession>A0A137NUW3</accession>
<reference evidence="2 3" key="1">
    <citation type="journal article" date="2015" name="Genome Biol. Evol.">
        <title>Phylogenomic analyses indicate that early fungi evolved digesting cell walls of algal ancestors of land plants.</title>
        <authorList>
            <person name="Chang Y."/>
            <person name="Wang S."/>
            <person name="Sekimoto S."/>
            <person name="Aerts A.L."/>
            <person name="Choi C."/>
            <person name="Clum A."/>
            <person name="LaButti K.M."/>
            <person name="Lindquist E.A."/>
            <person name="Yee Ngan C."/>
            <person name="Ohm R.A."/>
            <person name="Salamov A.A."/>
            <person name="Grigoriev I.V."/>
            <person name="Spatafora J.W."/>
            <person name="Berbee M.L."/>
        </authorList>
    </citation>
    <scope>NUCLEOTIDE SEQUENCE [LARGE SCALE GENOMIC DNA]</scope>
    <source>
        <strain evidence="2 3">NRRL 28638</strain>
    </source>
</reference>
<dbReference type="OrthoDB" id="3514033at2759"/>
<evidence type="ECO:0000259" key="1">
    <source>
        <dbReference type="Pfam" id="PF12898"/>
    </source>
</evidence>
<name>A0A137NUW3_CONC2</name>
<proteinExistence type="predicted"/>
<evidence type="ECO:0000313" key="2">
    <source>
        <dbReference type="EMBL" id="KXN66570.1"/>
    </source>
</evidence>
<dbReference type="InterPro" id="IPR024630">
    <property type="entry name" value="Stc1"/>
</dbReference>
<gene>
    <name evidence="2" type="ORF">CONCODRAFT_11555</name>
</gene>
<dbReference type="EMBL" id="KQ964710">
    <property type="protein sequence ID" value="KXN66570.1"/>
    <property type="molecule type" value="Genomic_DNA"/>
</dbReference>
<protein>
    <recommendedName>
        <fullName evidence="1">Stc1 domain-containing protein</fullName>
    </recommendedName>
</protein>
<dbReference type="Proteomes" id="UP000070444">
    <property type="component" value="Unassembled WGS sequence"/>
</dbReference>
<dbReference type="AlphaFoldDB" id="A0A137NUW3"/>
<feature type="domain" description="Stc1" evidence="1">
    <location>
        <begin position="26"/>
        <end position="107"/>
    </location>
</feature>
<keyword evidence="3" id="KW-1185">Reference proteome</keyword>
<organism evidence="2 3">
    <name type="scientific">Conidiobolus coronatus (strain ATCC 28846 / CBS 209.66 / NRRL 28638)</name>
    <name type="common">Delacroixia coronata</name>
    <dbReference type="NCBI Taxonomy" id="796925"/>
    <lineage>
        <taxon>Eukaryota</taxon>
        <taxon>Fungi</taxon>
        <taxon>Fungi incertae sedis</taxon>
        <taxon>Zoopagomycota</taxon>
        <taxon>Entomophthoromycotina</taxon>
        <taxon>Entomophthoromycetes</taxon>
        <taxon>Entomophthorales</taxon>
        <taxon>Ancylistaceae</taxon>
        <taxon>Conidiobolus</taxon>
    </lineage>
</organism>
<evidence type="ECO:0000313" key="3">
    <source>
        <dbReference type="Proteomes" id="UP000070444"/>
    </source>
</evidence>